<keyword evidence="3" id="KW-1185">Reference proteome</keyword>
<dbReference type="Gene3D" id="3.40.50.1820">
    <property type="entry name" value="alpha/beta hydrolase"/>
    <property type="match status" value="1"/>
</dbReference>
<dbReference type="InterPro" id="IPR000073">
    <property type="entry name" value="AB_hydrolase_1"/>
</dbReference>
<comment type="caution">
    <text evidence="2">The sequence shown here is derived from an EMBL/GenBank/DDBJ whole genome shotgun (WGS) entry which is preliminary data.</text>
</comment>
<evidence type="ECO:0000313" key="2">
    <source>
        <dbReference type="EMBL" id="GIE93938.1"/>
    </source>
</evidence>
<evidence type="ECO:0000313" key="3">
    <source>
        <dbReference type="Proteomes" id="UP000636960"/>
    </source>
</evidence>
<proteinExistence type="predicted"/>
<dbReference type="AlphaFoldDB" id="A0A919MSP6"/>
<dbReference type="Proteomes" id="UP000636960">
    <property type="component" value="Unassembled WGS sequence"/>
</dbReference>
<reference evidence="2" key="1">
    <citation type="submission" date="2021-01" db="EMBL/GenBank/DDBJ databases">
        <title>Whole genome shotgun sequence of Actinoplanes rishiriensis NBRC 108556.</title>
        <authorList>
            <person name="Komaki H."/>
            <person name="Tamura T."/>
        </authorList>
    </citation>
    <scope>NUCLEOTIDE SEQUENCE</scope>
    <source>
        <strain evidence="2">NBRC 108556</strain>
    </source>
</reference>
<dbReference type="PRINTS" id="PR00412">
    <property type="entry name" value="EPOXHYDRLASE"/>
</dbReference>
<accession>A0A919MSP6</accession>
<dbReference type="GO" id="GO:0016787">
    <property type="term" value="F:hydrolase activity"/>
    <property type="evidence" value="ECO:0007669"/>
    <property type="project" value="UniProtKB-KW"/>
</dbReference>
<evidence type="ECO:0000259" key="1">
    <source>
        <dbReference type="Pfam" id="PF12697"/>
    </source>
</evidence>
<dbReference type="InterPro" id="IPR000639">
    <property type="entry name" value="Epox_hydrolase-like"/>
</dbReference>
<feature type="domain" description="AB hydrolase-1" evidence="1">
    <location>
        <begin position="31"/>
        <end position="266"/>
    </location>
</feature>
<dbReference type="SUPFAM" id="SSF53474">
    <property type="entry name" value="alpha/beta-Hydrolases"/>
    <property type="match status" value="1"/>
</dbReference>
<dbReference type="PANTHER" id="PTHR43194:SF2">
    <property type="entry name" value="PEROXISOMAL MEMBRANE PROTEIN LPX1"/>
    <property type="match status" value="1"/>
</dbReference>
<dbReference type="InterPro" id="IPR029058">
    <property type="entry name" value="AB_hydrolase_fold"/>
</dbReference>
<dbReference type="Pfam" id="PF12697">
    <property type="entry name" value="Abhydrolase_6"/>
    <property type="match status" value="1"/>
</dbReference>
<name>A0A919MSP6_9ACTN</name>
<sequence length="277" mass="29451">MRGRVRVLAPTTLEVALSIGRARRNRGGMTVLLVHGHPFDHTLWDPQAAALRAAGYHVIAPDLRGYGAAPPPDGDVTLLSDFAADLAAELDRHGVDRAVVGGVSMGGQITMEFHRLFPERVAGLILADTSPVADDEAGRRLRHATADRLLAEGMTGYAGEVLDRMITPYHVIEKPAVAAHVRRMMLGTAPKGAAAALRGRAARPDYRAGLATVRVPTLVLVGAEDAYTPLDQAELTASLVADSELVVVDRAGHLPGLEQPEVVNEALLRFLARAGAR</sequence>
<keyword evidence="2" id="KW-0378">Hydrolase</keyword>
<dbReference type="PANTHER" id="PTHR43194">
    <property type="entry name" value="HYDROLASE ALPHA/BETA FOLD FAMILY"/>
    <property type="match status" value="1"/>
</dbReference>
<dbReference type="PRINTS" id="PR00111">
    <property type="entry name" value="ABHYDROLASE"/>
</dbReference>
<dbReference type="EMBL" id="BOMV01000007">
    <property type="protein sequence ID" value="GIE93938.1"/>
    <property type="molecule type" value="Genomic_DNA"/>
</dbReference>
<protein>
    <submittedName>
        <fullName evidence="2">Alpha/beta hydrolase</fullName>
    </submittedName>
</protein>
<gene>
    <name evidence="2" type="ORF">Ari01nite_14030</name>
</gene>
<dbReference type="InterPro" id="IPR050228">
    <property type="entry name" value="Carboxylesterase_BioH"/>
</dbReference>
<organism evidence="2 3">
    <name type="scientific">Paractinoplanes rishiriensis</name>
    <dbReference type="NCBI Taxonomy" id="1050105"/>
    <lineage>
        <taxon>Bacteria</taxon>
        <taxon>Bacillati</taxon>
        <taxon>Actinomycetota</taxon>
        <taxon>Actinomycetes</taxon>
        <taxon>Micromonosporales</taxon>
        <taxon>Micromonosporaceae</taxon>
        <taxon>Paractinoplanes</taxon>
    </lineage>
</organism>